<keyword evidence="3 8" id="KW-0812">Transmembrane</keyword>
<dbReference type="GO" id="GO:0004252">
    <property type="term" value="F:serine-type endopeptidase activity"/>
    <property type="evidence" value="ECO:0007669"/>
    <property type="project" value="InterPro"/>
</dbReference>
<accession>A0A7S1DD09</accession>
<evidence type="ECO:0000256" key="8">
    <source>
        <dbReference type="SAM" id="Phobius"/>
    </source>
</evidence>
<comment type="similarity">
    <text evidence="2">Belongs to the peptidase S54 family.</text>
</comment>
<dbReference type="AlphaFoldDB" id="A0A7S1DD09"/>
<dbReference type="SUPFAM" id="SSF144091">
    <property type="entry name" value="Rhomboid-like"/>
    <property type="match status" value="1"/>
</dbReference>
<organism evidence="10">
    <name type="scientific">Cyclophora tenuis</name>
    <name type="common">Marine diatom</name>
    <dbReference type="NCBI Taxonomy" id="216820"/>
    <lineage>
        <taxon>Eukaryota</taxon>
        <taxon>Sar</taxon>
        <taxon>Stramenopiles</taxon>
        <taxon>Ochrophyta</taxon>
        <taxon>Bacillariophyta</taxon>
        <taxon>Fragilariophyceae</taxon>
        <taxon>Fragilariophycidae</taxon>
        <taxon>Cyclophorales</taxon>
        <taxon>Cyclophoraceae</taxon>
        <taxon>Cyclophora</taxon>
    </lineage>
</organism>
<dbReference type="PANTHER" id="PTHR43731">
    <property type="entry name" value="RHOMBOID PROTEASE"/>
    <property type="match status" value="1"/>
</dbReference>
<dbReference type="InterPro" id="IPR050925">
    <property type="entry name" value="Rhomboid_protease_S54"/>
</dbReference>
<name>A0A7S1DD09_CYCTE</name>
<dbReference type="Gene3D" id="1.20.1540.10">
    <property type="entry name" value="Rhomboid-like"/>
    <property type="match status" value="1"/>
</dbReference>
<protein>
    <recommendedName>
        <fullName evidence="9">Peptidase S54 rhomboid domain-containing protein</fullName>
    </recommendedName>
</protein>
<feature type="transmembrane region" description="Helical" evidence="8">
    <location>
        <begin position="138"/>
        <end position="157"/>
    </location>
</feature>
<reference evidence="10" key="1">
    <citation type="submission" date="2021-01" db="EMBL/GenBank/DDBJ databases">
        <authorList>
            <person name="Corre E."/>
            <person name="Pelletier E."/>
            <person name="Niang G."/>
            <person name="Scheremetjew M."/>
            <person name="Finn R."/>
            <person name="Kale V."/>
            <person name="Holt S."/>
            <person name="Cochrane G."/>
            <person name="Meng A."/>
            <person name="Brown T."/>
            <person name="Cohen L."/>
        </authorList>
    </citation>
    <scope>NUCLEOTIDE SEQUENCE</scope>
    <source>
        <strain evidence="10">ECT3854</strain>
    </source>
</reference>
<keyword evidence="4" id="KW-0378">Hydrolase</keyword>
<dbReference type="InterPro" id="IPR035952">
    <property type="entry name" value="Rhomboid-like_sf"/>
</dbReference>
<evidence type="ECO:0000256" key="5">
    <source>
        <dbReference type="ARBA" id="ARBA00022989"/>
    </source>
</evidence>
<proteinExistence type="inferred from homology"/>
<evidence type="ECO:0000256" key="7">
    <source>
        <dbReference type="SAM" id="MobiDB-lite"/>
    </source>
</evidence>
<comment type="subcellular location">
    <subcellularLocation>
        <location evidence="1">Membrane</location>
        <topology evidence="1">Multi-pass membrane protein</topology>
    </subcellularLocation>
</comment>
<evidence type="ECO:0000256" key="4">
    <source>
        <dbReference type="ARBA" id="ARBA00022801"/>
    </source>
</evidence>
<evidence type="ECO:0000313" key="10">
    <source>
        <dbReference type="EMBL" id="CAD8943746.1"/>
    </source>
</evidence>
<dbReference type="GO" id="GO:0016020">
    <property type="term" value="C:membrane"/>
    <property type="evidence" value="ECO:0007669"/>
    <property type="project" value="UniProtKB-SubCell"/>
</dbReference>
<evidence type="ECO:0000256" key="6">
    <source>
        <dbReference type="ARBA" id="ARBA00023136"/>
    </source>
</evidence>
<keyword evidence="6 8" id="KW-0472">Membrane</keyword>
<feature type="transmembrane region" description="Helical" evidence="8">
    <location>
        <begin position="241"/>
        <end position="260"/>
    </location>
</feature>
<feature type="transmembrane region" description="Helical" evidence="8">
    <location>
        <begin position="297"/>
        <end position="316"/>
    </location>
</feature>
<feature type="domain" description="Peptidase S54 rhomboid" evidence="9">
    <location>
        <begin position="175"/>
        <end position="315"/>
    </location>
</feature>
<feature type="transmembrane region" description="Helical" evidence="8">
    <location>
        <begin position="215"/>
        <end position="235"/>
    </location>
</feature>
<dbReference type="InterPro" id="IPR022764">
    <property type="entry name" value="Peptidase_S54_rhomboid_dom"/>
</dbReference>
<keyword evidence="5 8" id="KW-1133">Transmembrane helix</keyword>
<sequence>MNELQAKRICRKRLTTAVKVASMIGFCCSFSSFRGGGVVAARSSTNAIYKVRGGVGRSPYEFNPNYIAPGNNNNNNNKTPPPPPPPTLGDLERTQVFSSRMHVETQRYDESYGEKERPSTLGRVKAYAQRIHQMSPSLSIVTAVCMFVFVLWQVPSFQGTLSRNFVCNRTNLQQGRWLSLLFAAVSHASPMHLLVNLFAYLNFGPKVLGTLQTTNWPLFPLVMGSALAGSVLYLVRNIRGGCMGLSGVTLSFLAFLARAYPNHEMAFVLLVFPIRLKAEILLRCLLVWSLIGSLSNQGSVAHITHLGGLLFGMGYYEMWRERHRLRGMLSRVRSLIPTIQRDK</sequence>
<evidence type="ECO:0000256" key="2">
    <source>
        <dbReference type="ARBA" id="ARBA00009045"/>
    </source>
</evidence>
<dbReference type="Pfam" id="PF01694">
    <property type="entry name" value="Rhomboid"/>
    <property type="match status" value="1"/>
</dbReference>
<evidence type="ECO:0000259" key="9">
    <source>
        <dbReference type="Pfam" id="PF01694"/>
    </source>
</evidence>
<evidence type="ECO:0000256" key="1">
    <source>
        <dbReference type="ARBA" id="ARBA00004141"/>
    </source>
</evidence>
<gene>
    <name evidence="10" type="ORF">CTEN0397_LOCUS14814</name>
</gene>
<feature type="compositionally biased region" description="Low complexity" evidence="7">
    <location>
        <begin position="64"/>
        <end position="78"/>
    </location>
</feature>
<dbReference type="PANTHER" id="PTHR43731:SF14">
    <property type="entry name" value="PRESENILIN-ASSOCIATED RHOMBOID-LIKE PROTEIN, MITOCHONDRIAL"/>
    <property type="match status" value="1"/>
</dbReference>
<evidence type="ECO:0000256" key="3">
    <source>
        <dbReference type="ARBA" id="ARBA00022692"/>
    </source>
</evidence>
<feature type="region of interest" description="Disordered" evidence="7">
    <location>
        <begin position="64"/>
        <end position="88"/>
    </location>
</feature>
<feature type="transmembrane region" description="Helical" evidence="8">
    <location>
        <begin position="177"/>
        <end position="203"/>
    </location>
</feature>
<dbReference type="EMBL" id="HBFW01022941">
    <property type="protein sequence ID" value="CAD8943746.1"/>
    <property type="molecule type" value="Transcribed_RNA"/>
</dbReference>